<dbReference type="OrthoDB" id="6532393at2"/>
<evidence type="ECO:0000313" key="1">
    <source>
        <dbReference type="EMBL" id="BCL27208.1"/>
    </source>
</evidence>
<dbReference type="Pfam" id="PF22814">
    <property type="entry name" value="WelO5"/>
    <property type="match status" value="1"/>
</dbReference>
<dbReference type="RefSeq" id="WP_055514585.1">
    <property type="nucleotide sequence ID" value="NZ_AP023440.1"/>
</dbReference>
<keyword evidence="2" id="KW-1185">Reference proteome</keyword>
<accession>A0A7G1NVS9</accession>
<dbReference type="AlphaFoldDB" id="A0A7G1NVS9"/>
<dbReference type="Proteomes" id="UP000516444">
    <property type="component" value="Chromosome"/>
</dbReference>
<dbReference type="KEGG" id="sgm:GCM10017557_20670"/>
<proteinExistence type="predicted"/>
<organism evidence="1 2">
    <name type="scientific">Streptomyces aurantiacus</name>
    <dbReference type="NCBI Taxonomy" id="47760"/>
    <lineage>
        <taxon>Bacteria</taxon>
        <taxon>Bacillati</taxon>
        <taxon>Actinomycetota</taxon>
        <taxon>Actinomycetes</taxon>
        <taxon>Kitasatosporales</taxon>
        <taxon>Streptomycetaceae</taxon>
        <taxon>Streptomyces</taxon>
        <taxon>Streptomyces aurantiacus group</taxon>
    </lineage>
</organism>
<dbReference type="InterPro" id="IPR055091">
    <property type="entry name" value="WelO5-like"/>
</dbReference>
<dbReference type="EMBL" id="AP023440">
    <property type="protein sequence ID" value="BCL27208.1"/>
    <property type="molecule type" value="Genomic_DNA"/>
</dbReference>
<protein>
    <recommendedName>
        <fullName evidence="3">Prolyl 4-hydroxylase alpha subunit Fe(2+) 2OG dioxygenase domain-containing protein</fullName>
    </recommendedName>
</protein>
<evidence type="ECO:0000313" key="2">
    <source>
        <dbReference type="Proteomes" id="UP000516444"/>
    </source>
</evidence>
<evidence type="ECO:0008006" key="3">
    <source>
        <dbReference type="Google" id="ProtNLM"/>
    </source>
</evidence>
<reference evidence="1 2" key="1">
    <citation type="journal article" date="2014" name="Int. J. Syst. Evol. Microbiol.">
        <title>Complete genome sequence of Corynebacterium casei LMG S-19264T (=DSM 44701T), isolated from a smear-ripened cheese.</title>
        <authorList>
            <consortium name="US DOE Joint Genome Institute (JGI-PGF)"/>
            <person name="Walter F."/>
            <person name="Albersmeier A."/>
            <person name="Kalinowski J."/>
            <person name="Ruckert C."/>
        </authorList>
    </citation>
    <scope>NUCLEOTIDE SEQUENCE [LARGE SCALE GENOMIC DNA]</scope>
    <source>
        <strain evidence="1 2">JCM 4677</strain>
    </source>
</reference>
<gene>
    <name evidence="1" type="ORF">GCM10017557_20670</name>
</gene>
<dbReference type="Gene3D" id="2.60.120.620">
    <property type="entry name" value="q2cbj1_9rhob like domain"/>
    <property type="match status" value="1"/>
</dbReference>
<sequence length="276" mass="31159">MKPTDADHLIRNTEVVQQVDPLFDAETTSPLNREALLRLAAGTLGAIRVPDMLTPEGCVQLCAQLDGTEFSTYDERRIWPPIAKFGPAVYDYYLDGQLRPEYWQDARKAEEQWAKATGADDPMEALIAQIAEAWDGPVSRATVGGRSLFAGMVRELKGDPRMHFDEVVREFPGVFDHTPIAQLGFNCYISLPEDGGELNVFRRRWRPTDDEDRIGFGWSQTIVAREPHLTLTPELGEGIFFDTRNYHFITPSTKGRRLTLAFFVGVTADNRLIIWA</sequence>
<name>A0A7G1NVS9_9ACTN</name>